<accession>A0A258FVV0</accession>
<organism evidence="4 5">
    <name type="scientific">Brevundimonas subvibrioides</name>
    <dbReference type="NCBI Taxonomy" id="74313"/>
    <lineage>
        <taxon>Bacteria</taxon>
        <taxon>Pseudomonadati</taxon>
        <taxon>Pseudomonadota</taxon>
        <taxon>Alphaproteobacteria</taxon>
        <taxon>Caulobacterales</taxon>
        <taxon>Caulobacteraceae</taxon>
        <taxon>Brevundimonas</taxon>
    </lineage>
</organism>
<name>A0A258FVV0_9CAUL</name>
<evidence type="ECO:0000313" key="4">
    <source>
        <dbReference type="EMBL" id="OYX35993.1"/>
    </source>
</evidence>
<dbReference type="NCBIfam" id="NF010247">
    <property type="entry name" value="PRK13694.1"/>
    <property type="match status" value="1"/>
</dbReference>
<sequence length="91" mass="10233">MPDDAGFDASPDVLTSAAQGRLRSIIERIERLEEDKAAIMADQKEVFAEAKGEGYDVKILRKVIRIRKQDKAKRQEEDAILDLYLSALGEI</sequence>
<proteinExistence type="inferred from homology"/>
<dbReference type="EMBL" id="NCEB01000002">
    <property type="protein sequence ID" value="OYX35993.1"/>
    <property type="molecule type" value="Genomic_DNA"/>
</dbReference>
<dbReference type="AlphaFoldDB" id="A0A258FVV0"/>
<evidence type="ECO:0000313" key="5">
    <source>
        <dbReference type="Proteomes" id="UP000215595"/>
    </source>
</evidence>
<comment type="caution">
    <text evidence="4">The sequence shown here is derived from an EMBL/GenBank/DDBJ whole genome shotgun (WGS) entry which is preliminary data.</text>
</comment>
<feature type="domain" description="GapR-like DNA-binding" evidence="3">
    <location>
        <begin position="18"/>
        <end position="89"/>
    </location>
</feature>
<gene>
    <name evidence="4" type="ORF">B7Z01_01415</name>
</gene>
<evidence type="ECO:0000256" key="2">
    <source>
        <dbReference type="SAM" id="Coils"/>
    </source>
</evidence>
<feature type="coiled-coil region" evidence="2">
    <location>
        <begin position="15"/>
        <end position="42"/>
    </location>
</feature>
<keyword evidence="2" id="KW-0175">Coiled coil</keyword>
<dbReference type="HAMAP" id="MF_00797">
    <property type="entry name" value="UPF0335"/>
    <property type="match status" value="1"/>
</dbReference>
<dbReference type="GO" id="GO:0003677">
    <property type="term" value="F:DNA binding"/>
    <property type="evidence" value="ECO:0007669"/>
    <property type="project" value="InterPro"/>
</dbReference>
<dbReference type="Proteomes" id="UP000215595">
    <property type="component" value="Unassembled WGS sequence"/>
</dbReference>
<dbReference type="InterPro" id="IPR018753">
    <property type="entry name" value="GapR-like"/>
</dbReference>
<evidence type="ECO:0000259" key="3">
    <source>
        <dbReference type="Pfam" id="PF10073"/>
    </source>
</evidence>
<comment type="similarity">
    <text evidence="1">Belongs to the UPF0335 family.</text>
</comment>
<dbReference type="InterPro" id="IPR046367">
    <property type="entry name" value="GapR-like_DNA-bd"/>
</dbReference>
<protein>
    <recommendedName>
        <fullName evidence="1">UPF0335 protein B7Z01_01415</fullName>
    </recommendedName>
</protein>
<dbReference type="Pfam" id="PF10073">
    <property type="entry name" value="GapR_DNA-bd"/>
    <property type="match status" value="1"/>
</dbReference>
<reference evidence="4 5" key="1">
    <citation type="submission" date="2017-03" db="EMBL/GenBank/DDBJ databases">
        <title>Lifting the veil on microbial sulfur biogeochemistry in mining wastewaters.</title>
        <authorList>
            <person name="Kantor R.S."/>
            <person name="Colenbrander Nelson T."/>
            <person name="Marshall S."/>
            <person name="Bennett D."/>
            <person name="Apte S."/>
            <person name="Camacho D."/>
            <person name="Thomas B.C."/>
            <person name="Warren L.A."/>
            <person name="Banfield J.F."/>
        </authorList>
    </citation>
    <scope>NUCLEOTIDE SEQUENCE [LARGE SCALE GENOMIC DNA]</scope>
    <source>
        <strain evidence="4">32-69-9</strain>
    </source>
</reference>
<evidence type="ECO:0000256" key="1">
    <source>
        <dbReference type="HAMAP-Rule" id="MF_00797"/>
    </source>
</evidence>